<dbReference type="KEGG" id="rpon:G3256_03800"/>
<dbReference type="InterPro" id="IPR054520">
    <property type="entry name" value="M_Eco57I_C"/>
</dbReference>
<accession>A0A858SND0</accession>
<gene>
    <name evidence="2" type="ORF">G3256_03800</name>
</gene>
<dbReference type="Pfam" id="PF22837">
    <property type="entry name" value="M_Eco57I_C"/>
    <property type="match status" value="1"/>
</dbReference>
<evidence type="ECO:0000313" key="3">
    <source>
        <dbReference type="Proteomes" id="UP000503308"/>
    </source>
</evidence>
<sequence>MPTRLVDLRAPATPDHFRYIDAGVAQGMHQRYLTSRRKPWYSMERQEAAPVRATVFGRGKMRFVANDARVRTLTAFHCIYPLSEEKSFVHALTACLNADFIQEMSQAHQRAYAGGLHKFEPRDLLDVCVPDLRCVSPGTIRALAAILQRPDFSGGVEELGCLLLTAAREAQAGAGLSATG</sequence>
<proteinExistence type="predicted"/>
<name>A0A858SND0_9RHOB</name>
<dbReference type="EMBL" id="CP048788">
    <property type="protein sequence ID" value="QJF50349.1"/>
    <property type="molecule type" value="Genomic_DNA"/>
</dbReference>
<dbReference type="RefSeq" id="WP_169639565.1">
    <property type="nucleotide sequence ID" value="NZ_CP048788.1"/>
</dbReference>
<protein>
    <recommendedName>
        <fullName evidence="1">Type II methyltransferase M.Eco57I C-terminal domain-containing protein</fullName>
    </recommendedName>
</protein>
<organism evidence="2 3">
    <name type="scientific">Roseobacter ponti</name>
    <dbReference type="NCBI Taxonomy" id="1891787"/>
    <lineage>
        <taxon>Bacteria</taxon>
        <taxon>Pseudomonadati</taxon>
        <taxon>Pseudomonadota</taxon>
        <taxon>Alphaproteobacteria</taxon>
        <taxon>Rhodobacterales</taxon>
        <taxon>Roseobacteraceae</taxon>
        <taxon>Roseobacter</taxon>
    </lineage>
</organism>
<evidence type="ECO:0000259" key="1">
    <source>
        <dbReference type="Pfam" id="PF22837"/>
    </source>
</evidence>
<feature type="domain" description="Type II methyltransferase M.Eco57I C-terminal" evidence="1">
    <location>
        <begin position="12"/>
        <end position="133"/>
    </location>
</feature>
<reference evidence="2 3" key="1">
    <citation type="submission" date="2020-02" db="EMBL/GenBank/DDBJ databases">
        <title>Genome sequence of Roseobacter ponti.</title>
        <authorList>
            <person name="Hollensteiner J."/>
            <person name="Schneider D."/>
            <person name="Poehlein A."/>
            <person name="Daniel R."/>
        </authorList>
    </citation>
    <scope>NUCLEOTIDE SEQUENCE [LARGE SCALE GENOMIC DNA]</scope>
    <source>
        <strain evidence="2 3">DSM 106830</strain>
    </source>
</reference>
<keyword evidence="3" id="KW-1185">Reference proteome</keyword>
<evidence type="ECO:0000313" key="2">
    <source>
        <dbReference type="EMBL" id="QJF50349.1"/>
    </source>
</evidence>
<dbReference type="AlphaFoldDB" id="A0A858SND0"/>
<dbReference type="Proteomes" id="UP000503308">
    <property type="component" value="Chromosome"/>
</dbReference>